<evidence type="ECO:0000256" key="6">
    <source>
        <dbReference type="ARBA" id="ARBA00023002"/>
    </source>
</evidence>
<dbReference type="Proteomes" id="UP001175271">
    <property type="component" value="Unassembled WGS sequence"/>
</dbReference>
<comment type="cofactor">
    <cofactor evidence="1">
        <name>FAD</name>
        <dbReference type="ChEBI" id="CHEBI:57692"/>
    </cofactor>
</comment>
<dbReference type="GO" id="GO:0035999">
    <property type="term" value="P:tetrahydrofolate interconversion"/>
    <property type="evidence" value="ECO:0007669"/>
    <property type="project" value="TreeGrafter"/>
</dbReference>
<evidence type="ECO:0000256" key="1">
    <source>
        <dbReference type="ARBA" id="ARBA00001974"/>
    </source>
</evidence>
<gene>
    <name evidence="11" type="ORF">QR680_000928</name>
</gene>
<dbReference type="Gene3D" id="3.20.20.220">
    <property type="match status" value="1"/>
</dbReference>
<evidence type="ECO:0000256" key="2">
    <source>
        <dbReference type="ARBA" id="ARBA00004777"/>
    </source>
</evidence>
<evidence type="ECO:0000256" key="9">
    <source>
        <dbReference type="RuleBase" id="RU004254"/>
    </source>
</evidence>
<reference evidence="11" key="1">
    <citation type="submission" date="2023-06" db="EMBL/GenBank/DDBJ databases">
        <title>Genomic analysis of the entomopathogenic nematode Steinernema hermaphroditum.</title>
        <authorList>
            <person name="Schwarz E.M."/>
            <person name="Heppert J.K."/>
            <person name="Baniya A."/>
            <person name="Schwartz H.T."/>
            <person name="Tan C.-H."/>
            <person name="Antoshechkin I."/>
            <person name="Sternberg P.W."/>
            <person name="Goodrich-Blair H."/>
            <person name="Dillman A.R."/>
        </authorList>
    </citation>
    <scope>NUCLEOTIDE SEQUENCE</scope>
    <source>
        <strain evidence="11">PS9179</strain>
        <tissue evidence="11">Whole animal</tissue>
    </source>
</reference>
<keyword evidence="4" id="KW-0285">Flavoprotein</keyword>
<dbReference type="InterPro" id="IPR029041">
    <property type="entry name" value="FAD-linked_oxidoreductase-like"/>
</dbReference>
<comment type="catalytic activity">
    <reaction evidence="8">
        <text>(6S)-5-methyl-5,6,7,8-tetrahydrofolate + NADP(+) = (6R)-5,10-methylene-5,6,7,8-tetrahydrofolate + NADPH + H(+)</text>
        <dbReference type="Rhea" id="RHEA:19817"/>
        <dbReference type="ChEBI" id="CHEBI:15378"/>
        <dbReference type="ChEBI" id="CHEBI:15636"/>
        <dbReference type="ChEBI" id="CHEBI:18608"/>
        <dbReference type="ChEBI" id="CHEBI:57783"/>
        <dbReference type="ChEBI" id="CHEBI:58349"/>
        <dbReference type="EC" id="1.5.1.53"/>
    </reaction>
    <physiologicalReaction direction="right-to-left" evidence="8">
        <dbReference type="Rhea" id="RHEA:19819"/>
    </physiologicalReaction>
</comment>
<dbReference type="InterPro" id="IPR004621">
    <property type="entry name" value="Fadh2_euk"/>
</dbReference>
<keyword evidence="12" id="KW-1185">Reference proteome</keyword>
<feature type="domain" description="MTHFR SAM-binding regulatory" evidence="10">
    <location>
        <begin position="367"/>
        <end position="665"/>
    </location>
</feature>
<keyword evidence="5" id="KW-0274">FAD</keyword>
<name>A0AA39GWD4_9BILA</name>
<organism evidence="11 12">
    <name type="scientific">Steinernema hermaphroditum</name>
    <dbReference type="NCBI Taxonomy" id="289476"/>
    <lineage>
        <taxon>Eukaryota</taxon>
        <taxon>Metazoa</taxon>
        <taxon>Ecdysozoa</taxon>
        <taxon>Nematoda</taxon>
        <taxon>Chromadorea</taxon>
        <taxon>Rhabditida</taxon>
        <taxon>Tylenchina</taxon>
        <taxon>Panagrolaimomorpha</taxon>
        <taxon>Strongyloidoidea</taxon>
        <taxon>Steinernematidae</taxon>
        <taxon>Steinernema</taxon>
    </lineage>
</organism>
<evidence type="ECO:0000256" key="8">
    <source>
        <dbReference type="ARBA" id="ARBA00047751"/>
    </source>
</evidence>
<dbReference type="SUPFAM" id="SSF51730">
    <property type="entry name" value="FAD-linked oxidoreductase"/>
    <property type="match status" value="1"/>
</dbReference>
<dbReference type="Pfam" id="PF02219">
    <property type="entry name" value="MTHFR"/>
    <property type="match status" value="1"/>
</dbReference>
<evidence type="ECO:0000313" key="11">
    <source>
        <dbReference type="EMBL" id="KAK0394777.1"/>
    </source>
</evidence>
<dbReference type="CDD" id="cd00537">
    <property type="entry name" value="MTHFR"/>
    <property type="match status" value="1"/>
</dbReference>
<comment type="similarity">
    <text evidence="3">Belongs to the methylenetetrahydrofolate reductase family.</text>
</comment>
<dbReference type="InterPro" id="IPR053806">
    <property type="entry name" value="MTHFR_C"/>
</dbReference>
<accession>A0AA39GWD4</accession>
<dbReference type="GO" id="GO:0009086">
    <property type="term" value="P:methionine biosynthetic process"/>
    <property type="evidence" value="ECO:0007669"/>
    <property type="project" value="TreeGrafter"/>
</dbReference>
<dbReference type="PANTHER" id="PTHR45754:SF3">
    <property type="entry name" value="METHYLENETETRAHYDROFOLATE REDUCTASE (NADPH)"/>
    <property type="match status" value="1"/>
</dbReference>
<evidence type="ECO:0000256" key="3">
    <source>
        <dbReference type="ARBA" id="ARBA00006743"/>
    </source>
</evidence>
<evidence type="ECO:0000256" key="5">
    <source>
        <dbReference type="ARBA" id="ARBA00022827"/>
    </source>
</evidence>
<dbReference type="GO" id="GO:0106313">
    <property type="term" value="F:methylenetetrahydrofolate reductase (NADPH) activity"/>
    <property type="evidence" value="ECO:0007669"/>
    <property type="project" value="UniProtKB-EC"/>
</dbReference>
<dbReference type="EC" id="1.5.1.53" evidence="7"/>
<sequence length="668" mass="75704">MGKSEPLREIRENGNEYRAARCALKKSPYVGVKQGAMVLDTTVTVENGLTKDAVVNGIATANEYVPLHRRIEKQIESGTPFFSLEFFPPKTVNGVANFFTRLDRLREGGPLFVDITWHLGSDPANINKETSSSSIASACLDYCRLDTMLHLTCAQYTKEQTLAHLKQCKALGLRNLLALRGDLPQHDSNPVNYKYRALDLIKWIREEHGDYFSLGSSGYPSGHPEAESYEEDLRYLKAKCDAGAQFIITQLFFDVNVFAKFVTDCRAIGITVPIIPGIMPIQGYESIRRIADLSKLVIPEEIMKTLEPIKHDDDAVRNYGTHLAVEMCRKILVDGLAPSLHMYTMNREGSCRTILKAVGLWTQEPTRSLPWKPHGGHHPLRCKEDVRPIFWSARPKSYIFRTKDWDQFPNGRWGNSSSPAFNDLQEYYLFYLKGSPTDHELLNMYGRELQSIDDVQKVFVNFITQEANENGVTVTRLPWNEQESGTQPETTLIKEQLLWCNQNGIFTINSQPAVNGAPSTDPIVGWGKPGGYCYQKAYLEFFIEKGVAEKLKKVCEDYPQLSYHIINYNNTVEWTNGDSTTPIAVTWGVFPGCEIAQPTVVDPLSFRVWKDEAYDAWLTTWAAIYPEGSQSTKVLREVHDNYYLVTVVDNDFVKETVIFEALERAITI</sequence>
<evidence type="ECO:0000256" key="7">
    <source>
        <dbReference type="ARBA" id="ARBA00034530"/>
    </source>
</evidence>
<dbReference type="InterPro" id="IPR003171">
    <property type="entry name" value="Mehydrof_redctse-like"/>
</dbReference>
<dbReference type="Pfam" id="PF21895">
    <property type="entry name" value="MTHFR_C"/>
    <property type="match status" value="1"/>
</dbReference>
<evidence type="ECO:0000313" key="12">
    <source>
        <dbReference type="Proteomes" id="UP001175271"/>
    </source>
</evidence>
<dbReference type="AlphaFoldDB" id="A0AA39GWD4"/>
<protein>
    <recommendedName>
        <fullName evidence="7">methylenetetrahydrofolate reductase (NADPH)</fullName>
        <ecNumber evidence="7">1.5.1.53</ecNumber>
    </recommendedName>
</protein>
<comment type="caution">
    <text evidence="11">The sequence shown here is derived from an EMBL/GenBank/DDBJ whole genome shotgun (WGS) entry which is preliminary data.</text>
</comment>
<proteinExistence type="inferred from homology"/>
<evidence type="ECO:0000259" key="10">
    <source>
        <dbReference type="Pfam" id="PF21895"/>
    </source>
</evidence>
<dbReference type="NCBIfam" id="TIGR00677">
    <property type="entry name" value="fadh2_euk"/>
    <property type="match status" value="1"/>
</dbReference>
<dbReference type="GO" id="GO:0005829">
    <property type="term" value="C:cytosol"/>
    <property type="evidence" value="ECO:0007669"/>
    <property type="project" value="TreeGrafter"/>
</dbReference>
<dbReference type="PANTHER" id="PTHR45754">
    <property type="entry name" value="METHYLENETETRAHYDROFOLATE REDUCTASE"/>
    <property type="match status" value="1"/>
</dbReference>
<dbReference type="EMBL" id="JAUCMV010000005">
    <property type="protein sequence ID" value="KAK0394777.1"/>
    <property type="molecule type" value="Genomic_DNA"/>
</dbReference>
<evidence type="ECO:0000256" key="4">
    <source>
        <dbReference type="ARBA" id="ARBA00022630"/>
    </source>
</evidence>
<comment type="pathway">
    <text evidence="2 9">One-carbon metabolism; tetrahydrofolate interconversion.</text>
</comment>
<keyword evidence="6" id="KW-0560">Oxidoreductase</keyword>
<dbReference type="GO" id="GO:0071949">
    <property type="term" value="F:FAD binding"/>
    <property type="evidence" value="ECO:0007669"/>
    <property type="project" value="TreeGrafter"/>
</dbReference>